<evidence type="ECO:0000313" key="3">
    <source>
        <dbReference type="EMBL" id="MBB6431510.1"/>
    </source>
</evidence>
<dbReference type="AlphaFoldDB" id="A0A7X0H921"/>
<dbReference type="EMBL" id="JACHGY010000001">
    <property type="protein sequence ID" value="MBB6431510.1"/>
    <property type="molecule type" value="Genomic_DNA"/>
</dbReference>
<gene>
    <name evidence="3" type="ORF">HNQ40_003316</name>
</gene>
<comment type="caution">
    <text evidence="3">The sequence shown here is derived from an EMBL/GenBank/DDBJ whole genome shotgun (WGS) entry which is preliminary data.</text>
</comment>
<keyword evidence="2" id="KW-0472">Membrane</keyword>
<feature type="region of interest" description="Disordered" evidence="1">
    <location>
        <begin position="48"/>
        <end position="69"/>
    </location>
</feature>
<evidence type="ECO:0000256" key="2">
    <source>
        <dbReference type="SAM" id="Phobius"/>
    </source>
</evidence>
<reference evidence="3 4" key="1">
    <citation type="submission" date="2020-08" db="EMBL/GenBank/DDBJ databases">
        <title>Genomic Encyclopedia of Type Strains, Phase IV (KMG-IV): sequencing the most valuable type-strain genomes for metagenomic binning, comparative biology and taxonomic classification.</title>
        <authorList>
            <person name="Goeker M."/>
        </authorList>
    </citation>
    <scope>NUCLEOTIDE SEQUENCE [LARGE SCALE GENOMIC DNA]</scope>
    <source>
        <strain evidence="3 4">DSM 103725</strain>
    </source>
</reference>
<evidence type="ECO:0000256" key="1">
    <source>
        <dbReference type="SAM" id="MobiDB-lite"/>
    </source>
</evidence>
<feature type="transmembrane region" description="Helical" evidence="2">
    <location>
        <begin position="15"/>
        <end position="36"/>
    </location>
</feature>
<name>A0A7X0H921_9BACT</name>
<keyword evidence="2" id="KW-1133">Transmembrane helix</keyword>
<dbReference type="RefSeq" id="WP_184678974.1">
    <property type="nucleotide sequence ID" value="NZ_JACHGY010000001.1"/>
</dbReference>
<sequence length="69" mass="7853">MGKFKEIFESTSADAFSSIALVIFVAVFLLVTVWVLTRKKKTVDRWASMPLHDDPDDIVDDRSQPKPQD</sequence>
<organism evidence="3 4">
    <name type="scientific">Algisphaera agarilytica</name>
    <dbReference type="NCBI Taxonomy" id="1385975"/>
    <lineage>
        <taxon>Bacteria</taxon>
        <taxon>Pseudomonadati</taxon>
        <taxon>Planctomycetota</taxon>
        <taxon>Phycisphaerae</taxon>
        <taxon>Phycisphaerales</taxon>
        <taxon>Phycisphaeraceae</taxon>
        <taxon>Algisphaera</taxon>
    </lineage>
</organism>
<keyword evidence="4" id="KW-1185">Reference proteome</keyword>
<proteinExistence type="predicted"/>
<dbReference type="Proteomes" id="UP000541810">
    <property type="component" value="Unassembled WGS sequence"/>
</dbReference>
<keyword evidence="2" id="KW-0812">Transmembrane</keyword>
<accession>A0A7X0H921</accession>
<evidence type="ECO:0000313" key="4">
    <source>
        <dbReference type="Proteomes" id="UP000541810"/>
    </source>
</evidence>
<feature type="compositionally biased region" description="Basic and acidic residues" evidence="1">
    <location>
        <begin position="60"/>
        <end position="69"/>
    </location>
</feature>
<protein>
    <submittedName>
        <fullName evidence="3">Cbb3-type cytochrome oxidase subunit 3</fullName>
    </submittedName>
</protein>